<dbReference type="Pfam" id="PF03824">
    <property type="entry name" value="NicO"/>
    <property type="match status" value="1"/>
</dbReference>
<dbReference type="GO" id="GO:0032025">
    <property type="term" value="P:response to cobalt ion"/>
    <property type="evidence" value="ECO:0007669"/>
    <property type="project" value="TreeGrafter"/>
</dbReference>
<feature type="transmembrane region" description="Helical" evidence="13">
    <location>
        <begin position="130"/>
        <end position="150"/>
    </location>
</feature>
<evidence type="ECO:0000256" key="8">
    <source>
        <dbReference type="ARBA" id="ARBA00022989"/>
    </source>
</evidence>
<feature type="transmembrane region" description="Helical" evidence="13">
    <location>
        <begin position="266"/>
        <end position="290"/>
    </location>
</feature>
<evidence type="ECO:0000256" key="2">
    <source>
        <dbReference type="ARBA" id="ARBA00004651"/>
    </source>
</evidence>
<dbReference type="EMBL" id="FNOY01000027">
    <property type="protein sequence ID" value="SDY28333.1"/>
    <property type="molecule type" value="Genomic_DNA"/>
</dbReference>
<keyword evidence="7 13" id="KW-0812">Transmembrane</keyword>
<dbReference type="STRING" id="44576.SAMN05421881_102723"/>
<comment type="function">
    <text evidence="1">Efflux system for nickel and cobalt.</text>
</comment>
<dbReference type="PANTHER" id="PTHR40659">
    <property type="entry name" value="NICKEL/COBALT EFFLUX SYSTEM RCNA"/>
    <property type="match status" value="1"/>
</dbReference>
<reference evidence="14 15" key="1">
    <citation type="submission" date="2016-10" db="EMBL/GenBank/DDBJ databases">
        <authorList>
            <person name="de Groot N.N."/>
        </authorList>
    </citation>
    <scope>NUCLEOTIDE SEQUENCE [LARGE SCALE GENOMIC DNA]</scope>
    <source>
        <strain evidence="14 15">Nm1</strain>
    </source>
</reference>
<proteinExistence type="inferred from homology"/>
<feature type="transmembrane region" description="Helical" evidence="13">
    <location>
        <begin position="219"/>
        <end position="246"/>
    </location>
</feature>
<keyword evidence="11 13" id="KW-0472">Membrane</keyword>
<dbReference type="GO" id="GO:0006824">
    <property type="term" value="P:cobalt ion transport"/>
    <property type="evidence" value="ECO:0007669"/>
    <property type="project" value="UniProtKB-KW"/>
</dbReference>
<dbReference type="Proteomes" id="UP000198640">
    <property type="component" value="Unassembled WGS sequence"/>
</dbReference>
<dbReference type="GO" id="GO:0010045">
    <property type="term" value="P:response to nickel cation"/>
    <property type="evidence" value="ECO:0007669"/>
    <property type="project" value="TreeGrafter"/>
</dbReference>
<comment type="similarity">
    <text evidence="13">Belongs to the NiCoT transporter (TC 2.A.52) family.</text>
</comment>
<keyword evidence="10" id="KW-0921">Nickel transport</keyword>
<dbReference type="InterPro" id="IPR011541">
    <property type="entry name" value="Ni/Co_transpt_high_affinity"/>
</dbReference>
<feature type="transmembrane region" description="Helical" evidence="13">
    <location>
        <begin position="90"/>
        <end position="110"/>
    </location>
</feature>
<evidence type="ECO:0000313" key="15">
    <source>
        <dbReference type="Proteomes" id="UP000198640"/>
    </source>
</evidence>
<keyword evidence="12" id="KW-0170">Cobalt</keyword>
<dbReference type="AlphaFoldDB" id="A0A1H3IKF8"/>
<evidence type="ECO:0000256" key="11">
    <source>
        <dbReference type="ARBA" id="ARBA00023136"/>
    </source>
</evidence>
<evidence type="ECO:0000256" key="9">
    <source>
        <dbReference type="ARBA" id="ARBA00023065"/>
    </source>
</evidence>
<evidence type="ECO:0000256" key="4">
    <source>
        <dbReference type="ARBA" id="ARBA00022448"/>
    </source>
</evidence>
<keyword evidence="3" id="KW-0171">Cobalt transport</keyword>
<evidence type="ECO:0000313" key="14">
    <source>
        <dbReference type="EMBL" id="SDY28333.1"/>
    </source>
</evidence>
<evidence type="ECO:0000256" key="3">
    <source>
        <dbReference type="ARBA" id="ARBA00022426"/>
    </source>
</evidence>
<dbReference type="GO" id="GO:0046583">
    <property type="term" value="F:monoatomic cation efflux transmembrane transporter activity"/>
    <property type="evidence" value="ECO:0007669"/>
    <property type="project" value="TreeGrafter"/>
</dbReference>
<keyword evidence="8 13" id="KW-1133">Transmembrane helix</keyword>
<keyword evidence="5" id="KW-1003">Cell membrane</keyword>
<dbReference type="PANTHER" id="PTHR40659:SF1">
    <property type="entry name" value="NICKEL_COBALT EFFLUX SYSTEM RCNA"/>
    <property type="match status" value="1"/>
</dbReference>
<protein>
    <recommendedName>
        <fullName evidence="13">Nickel/cobalt efflux system</fullName>
    </recommendedName>
</protein>
<evidence type="ECO:0000256" key="10">
    <source>
        <dbReference type="ARBA" id="ARBA00023112"/>
    </source>
</evidence>
<keyword evidence="4 13" id="KW-0813">Transport</keyword>
<organism evidence="14 15">
    <name type="scientific">Nitrosomonas halophila</name>
    <dbReference type="NCBI Taxonomy" id="44576"/>
    <lineage>
        <taxon>Bacteria</taxon>
        <taxon>Pseudomonadati</taxon>
        <taxon>Pseudomonadota</taxon>
        <taxon>Betaproteobacteria</taxon>
        <taxon>Nitrosomonadales</taxon>
        <taxon>Nitrosomonadaceae</taxon>
        <taxon>Nitrosomonas</taxon>
    </lineage>
</organism>
<evidence type="ECO:0000256" key="7">
    <source>
        <dbReference type="ARBA" id="ARBA00022692"/>
    </source>
</evidence>
<keyword evidence="9" id="KW-0406">Ion transport</keyword>
<evidence type="ECO:0000256" key="12">
    <source>
        <dbReference type="ARBA" id="ARBA00023285"/>
    </source>
</evidence>
<dbReference type="GO" id="GO:0015099">
    <property type="term" value="F:nickel cation transmembrane transporter activity"/>
    <property type="evidence" value="ECO:0007669"/>
    <property type="project" value="UniProtKB-UniRule"/>
</dbReference>
<gene>
    <name evidence="14" type="ORF">SAMN05421881_102723</name>
</gene>
<evidence type="ECO:0000256" key="6">
    <source>
        <dbReference type="ARBA" id="ARBA00022596"/>
    </source>
</evidence>
<keyword evidence="6" id="KW-0533">Nickel</keyword>
<keyword evidence="15" id="KW-1185">Reference proteome</keyword>
<evidence type="ECO:0000256" key="1">
    <source>
        <dbReference type="ARBA" id="ARBA00002510"/>
    </source>
</evidence>
<evidence type="ECO:0000256" key="13">
    <source>
        <dbReference type="RuleBase" id="RU362101"/>
    </source>
</evidence>
<feature type="transmembrane region" description="Helical" evidence="13">
    <location>
        <begin position="192"/>
        <end position="213"/>
    </location>
</feature>
<name>A0A1H3IKF8_9PROT</name>
<accession>A0A1H3IKF8</accession>
<evidence type="ECO:0000256" key="5">
    <source>
        <dbReference type="ARBA" id="ARBA00022475"/>
    </source>
</evidence>
<dbReference type="GO" id="GO:0005886">
    <property type="term" value="C:plasma membrane"/>
    <property type="evidence" value="ECO:0007669"/>
    <property type="project" value="UniProtKB-SubCell"/>
</dbReference>
<dbReference type="InterPro" id="IPR051224">
    <property type="entry name" value="NiCoT_RcnA"/>
</dbReference>
<sequence>MLMGVGLLVLLIPWTEVPSAIAALQKQLHVRLTAHISQVEASPWRYGTSLILVSFLYGVFHAIGPGHGKAVIVGYLGTQKNEQIAHGIKISFLASMLQAIVAIVLVASLVQLLNLSLASVKQYGANIEMASYLLVILLGAVICVRAWLFFYKQLKPKQQHTHAHAHADHGHACGCQHSYVPDARQDSRQRGLVILSMGLRPCTGALIVLMYAYVVQVEIFGIMATLAMGVGTGMTVAMLAYLTIVFRDRLLKWIERNDRMKSGVQLFLVPGLMLFGGVLLIALGSSLLWVTQAAVPIGHPLL</sequence>
<comment type="subcellular location">
    <subcellularLocation>
        <location evidence="2 13">Cell membrane</location>
        <topology evidence="2 13">Multi-pass membrane protein</topology>
    </subcellularLocation>
</comment>